<evidence type="ECO:0000313" key="9">
    <source>
        <dbReference type="Proteomes" id="UP000177208"/>
    </source>
</evidence>
<feature type="transmembrane region" description="Helical" evidence="7">
    <location>
        <begin position="32"/>
        <end position="56"/>
    </location>
</feature>
<keyword evidence="4 7" id="KW-0812">Transmembrane</keyword>
<dbReference type="Proteomes" id="UP000177208">
    <property type="component" value="Unassembled WGS sequence"/>
</dbReference>
<evidence type="ECO:0000256" key="7">
    <source>
        <dbReference type="SAM" id="Phobius"/>
    </source>
</evidence>
<keyword evidence="5 7" id="KW-1133">Transmembrane helix</keyword>
<evidence type="ECO:0000256" key="1">
    <source>
        <dbReference type="ARBA" id="ARBA00004651"/>
    </source>
</evidence>
<feature type="transmembrane region" description="Helical" evidence="7">
    <location>
        <begin position="68"/>
        <end position="91"/>
    </location>
</feature>
<feature type="transmembrane region" description="Helical" evidence="7">
    <location>
        <begin position="315"/>
        <end position="337"/>
    </location>
</feature>
<feature type="transmembrane region" description="Helical" evidence="7">
    <location>
        <begin position="370"/>
        <end position="390"/>
    </location>
</feature>
<dbReference type="Pfam" id="PF13440">
    <property type="entry name" value="Polysacc_synt_3"/>
    <property type="match status" value="1"/>
</dbReference>
<feature type="transmembrane region" description="Helical" evidence="7">
    <location>
        <begin position="402"/>
        <end position="420"/>
    </location>
</feature>
<name>A0A1F7G992_9BACT</name>
<accession>A0A1F7G992</accession>
<dbReference type="EMBL" id="MFZG01000036">
    <property type="protein sequence ID" value="OGK15494.1"/>
    <property type="molecule type" value="Genomic_DNA"/>
</dbReference>
<feature type="transmembrane region" description="Helical" evidence="7">
    <location>
        <begin position="103"/>
        <end position="125"/>
    </location>
</feature>
<gene>
    <name evidence="8" type="ORF">A2774_04335</name>
</gene>
<comment type="similarity">
    <text evidence="2">Belongs to the polysaccharide synthase family.</text>
</comment>
<feature type="transmembrane region" description="Helical" evidence="7">
    <location>
        <begin position="426"/>
        <end position="449"/>
    </location>
</feature>
<feature type="transmembrane region" description="Helical" evidence="7">
    <location>
        <begin position="171"/>
        <end position="191"/>
    </location>
</feature>
<evidence type="ECO:0000256" key="4">
    <source>
        <dbReference type="ARBA" id="ARBA00022692"/>
    </source>
</evidence>
<protein>
    <submittedName>
        <fullName evidence="8">Uncharacterized protein</fullName>
    </submittedName>
</protein>
<dbReference type="AlphaFoldDB" id="A0A1F7G992"/>
<comment type="caution">
    <text evidence="8">The sequence shown here is derived from an EMBL/GenBank/DDBJ whole genome shotgun (WGS) entry which is preliminary data.</text>
</comment>
<dbReference type="GO" id="GO:0005886">
    <property type="term" value="C:plasma membrane"/>
    <property type="evidence" value="ECO:0007669"/>
    <property type="project" value="UniProtKB-SubCell"/>
</dbReference>
<dbReference type="PANTHER" id="PTHR30250">
    <property type="entry name" value="PST FAMILY PREDICTED COLANIC ACID TRANSPORTER"/>
    <property type="match status" value="1"/>
</dbReference>
<keyword evidence="3" id="KW-1003">Cell membrane</keyword>
<evidence type="ECO:0000256" key="2">
    <source>
        <dbReference type="ARBA" id="ARBA00007430"/>
    </source>
</evidence>
<comment type="subcellular location">
    <subcellularLocation>
        <location evidence="1">Cell membrane</location>
        <topology evidence="1">Multi-pass membrane protein</topology>
    </subcellularLocation>
</comment>
<reference evidence="8 9" key="1">
    <citation type="journal article" date="2016" name="Nat. Commun.">
        <title>Thousands of microbial genomes shed light on interconnected biogeochemical processes in an aquifer system.</title>
        <authorList>
            <person name="Anantharaman K."/>
            <person name="Brown C.T."/>
            <person name="Hug L.A."/>
            <person name="Sharon I."/>
            <person name="Castelle C.J."/>
            <person name="Probst A.J."/>
            <person name="Thomas B.C."/>
            <person name="Singh A."/>
            <person name="Wilkins M.J."/>
            <person name="Karaoz U."/>
            <person name="Brodie E.L."/>
            <person name="Williams K.H."/>
            <person name="Hubbard S.S."/>
            <person name="Banfield J.F."/>
        </authorList>
    </citation>
    <scope>NUCLEOTIDE SEQUENCE [LARGE SCALE GENOMIC DNA]</scope>
</reference>
<organism evidence="8 9">
    <name type="scientific">Candidatus Roizmanbacteria bacterium RIFCSPHIGHO2_01_FULL_39_12c</name>
    <dbReference type="NCBI Taxonomy" id="1802031"/>
    <lineage>
        <taxon>Bacteria</taxon>
        <taxon>Candidatus Roizmaniibacteriota</taxon>
    </lineage>
</organism>
<evidence type="ECO:0000256" key="3">
    <source>
        <dbReference type="ARBA" id="ARBA00022475"/>
    </source>
</evidence>
<keyword evidence="6 7" id="KW-0472">Membrane</keyword>
<dbReference type="InterPro" id="IPR050833">
    <property type="entry name" value="Poly_Biosynth_Transport"/>
</dbReference>
<evidence type="ECO:0000256" key="5">
    <source>
        <dbReference type="ARBA" id="ARBA00022989"/>
    </source>
</evidence>
<feature type="transmembrane region" description="Helical" evidence="7">
    <location>
        <begin position="344"/>
        <end position="364"/>
    </location>
</feature>
<dbReference type="PANTHER" id="PTHR30250:SF10">
    <property type="entry name" value="LIPOPOLYSACCHARIDE BIOSYNTHESIS PROTEIN WZXC"/>
    <property type="match status" value="1"/>
</dbReference>
<evidence type="ECO:0000256" key="6">
    <source>
        <dbReference type="ARBA" id="ARBA00023136"/>
    </source>
</evidence>
<sequence>MSLFFQSGYSAVLGLVANLTLTILLSPTIFGMYITVLSIISLLNYFSDIGLAASLIQKKEISKNDIRTTFTVQQLLILTLVTVGFYSTAFIRDFYGLPLAGIYLYWALLAAFFISSLKTIPSIFLERKIQFQKIVIVQIIENTCFYLTTIILALLNFGVMSFTYAVLFRSAVGLIAMYTISFWVPVIGISIKSLKNLLSFGVPFQASSFLALFKDDLITLYLGKVLGFEGLGYIGWAKKWAESPIRIIMDNINRVLFPVISRIQTDKAKIGRLTEKLLNYQTALLAPTLVGLAILMMPLVKIIPRYNKWEPALPYFYIFLAASFFSSYSTPFINLFNALGKVKISFSFMLLWTVSTWILTPPFINYFGLYGFPLNQLILSLSFIVVVFISKKEIAFNFLPSVYKPIIAALLMGIITYLIVVSAAPLLWLLIFAIVFSVLIYFIILKLIFRTDLISEVKTLFFSK</sequence>
<feature type="transmembrane region" description="Helical" evidence="7">
    <location>
        <begin position="145"/>
        <end position="165"/>
    </location>
</feature>
<evidence type="ECO:0000313" key="8">
    <source>
        <dbReference type="EMBL" id="OGK15494.1"/>
    </source>
</evidence>
<feature type="transmembrane region" description="Helical" evidence="7">
    <location>
        <begin position="277"/>
        <end position="303"/>
    </location>
</feature>
<feature type="transmembrane region" description="Helical" evidence="7">
    <location>
        <begin position="7"/>
        <end position="26"/>
    </location>
</feature>
<proteinExistence type="inferred from homology"/>